<protein>
    <submittedName>
        <fullName evidence="2">Uncharacterized protein</fullName>
    </submittedName>
</protein>
<dbReference type="GeneID" id="89939047"/>
<sequence>MPQARHRVSQSCSSSWLRFKQNLRSVPPAAPACPSHQVHRNHEKGSATAESSGSISDSIPPGLQYKLIASEFSLERPSWQPSLHCCVFRVLRRRDHIAEPISSTLRYHSSIATPDRRDFPPILQLKVPASGPADNRLVLRFEPQLSELPNTHLMLTLSTISVHNKSRRLIKTGWMVCGSSNHRDLEPDETCHLTAVERLRIIERRNNIGSVGLPRQISVRTELCRGIAFEPRSDHARPFDCCRPGKWTLRQALSALCNLESAFSTASSHFPAFSLPKSNNTDLSNANNACDRHCIRF</sequence>
<organism evidence="2 3">
    <name type="scientific">Canariomyces notabilis</name>
    <dbReference type="NCBI Taxonomy" id="2074819"/>
    <lineage>
        <taxon>Eukaryota</taxon>
        <taxon>Fungi</taxon>
        <taxon>Dikarya</taxon>
        <taxon>Ascomycota</taxon>
        <taxon>Pezizomycotina</taxon>
        <taxon>Sordariomycetes</taxon>
        <taxon>Sordariomycetidae</taxon>
        <taxon>Sordariales</taxon>
        <taxon>Chaetomiaceae</taxon>
        <taxon>Canariomyces</taxon>
    </lineage>
</organism>
<keyword evidence="3" id="KW-1185">Reference proteome</keyword>
<proteinExistence type="predicted"/>
<dbReference type="AlphaFoldDB" id="A0AAN6YUG1"/>
<feature type="region of interest" description="Disordered" evidence="1">
    <location>
        <begin position="28"/>
        <end position="57"/>
    </location>
</feature>
<name>A0AAN6YUG1_9PEZI</name>
<reference evidence="2" key="2">
    <citation type="submission" date="2023-05" db="EMBL/GenBank/DDBJ databases">
        <authorList>
            <consortium name="Lawrence Berkeley National Laboratory"/>
            <person name="Steindorff A."/>
            <person name="Hensen N."/>
            <person name="Bonometti L."/>
            <person name="Westerberg I."/>
            <person name="Brannstrom I.O."/>
            <person name="Guillou S."/>
            <person name="Cros-Aarteil S."/>
            <person name="Calhoun S."/>
            <person name="Haridas S."/>
            <person name="Kuo A."/>
            <person name="Mondo S."/>
            <person name="Pangilinan J."/>
            <person name="Riley R."/>
            <person name="Labutti K."/>
            <person name="Andreopoulos B."/>
            <person name="Lipzen A."/>
            <person name="Chen C."/>
            <person name="Yanf M."/>
            <person name="Daum C."/>
            <person name="Ng V."/>
            <person name="Clum A."/>
            <person name="Ohm R."/>
            <person name="Martin F."/>
            <person name="Silar P."/>
            <person name="Natvig D."/>
            <person name="Lalanne C."/>
            <person name="Gautier V."/>
            <person name="Ament-Velasquez S.L."/>
            <person name="Kruys A."/>
            <person name="Hutchinson M.I."/>
            <person name="Powell A.J."/>
            <person name="Barry K."/>
            <person name="Miller A.N."/>
            <person name="Grigoriev I.V."/>
            <person name="Debuchy R."/>
            <person name="Gladieux P."/>
            <person name="Thoren M.H."/>
            <person name="Johannesson H."/>
        </authorList>
    </citation>
    <scope>NUCLEOTIDE SEQUENCE</scope>
    <source>
        <strain evidence="2">CBS 508.74</strain>
    </source>
</reference>
<dbReference type="RefSeq" id="XP_064671503.1">
    <property type="nucleotide sequence ID" value="XM_064814922.1"/>
</dbReference>
<comment type="caution">
    <text evidence="2">The sequence shown here is derived from an EMBL/GenBank/DDBJ whole genome shotgun (WGS) entry which is preliminary data.</text>
</comment>
<evidence type="ECO:0000313" key="2">
    <source>
        <dbReference type="EMBL" id="KAK4113933.1"/>
    </source>
</evidence>
<evidence type="ECO:0000256" key="1">
    <source>
        <dbReference type="SAM" id="MobiDB-lite"/>
    </source>
</evidence>
<reference evidence="2" key="1">
    <citation type="journal article" date="2023" name="Mol. Phylogenet. Evol.">
        <title>Genome-scale phylogeny and comparative genomics of the fungal order Sordariales.</title>
        <authorList>
            <person name="Hensen N."/>
            <person name="Bonometti L."/>
            <person name="Westerberg I."/>
            <person name="Brannstrom I.O."/>
            <person name="Guillou S."/>
            <person name="Cros-Aarteil S."/>
            <person name="Calhoun S."/>
            <person name="Haridas S."/>
            <person name="Kuo A."/>
            <person name="Mondo S."/>
            <person name="Pangilinan J."/>
            <person name="Riley R."/>
            <person name="LaButti K."/>
            <person name="Andreopoulos B."/>
            <person name="Lipzen A."/>
            <person name="Chen C."/>
            <person name="Yan M."/>
            <person name="Daum C."/>
            <person name="Ng V."/>
            <person name="Clum A."/>
            <person name="Steindorff A."/>
            <person name="Ohm R.A."/>
            <person name="Martin F."/>
            <person name="Silar P."/>
            <person name="Natvig D.O."/>
            <person name="Lalanne C."/>
            <person name="Gautier V."/>
            <person name="Ament-Velasquez S.L."/>
            <person name="Kruys A."/>
            <person name="Hutchinson M.I."/>
            <person name="Powell A.J."/>
            <person name="Barry K."/>
            <person name="Miller A.N."/>
            <person name="Grigoriev I.V."/>
            <person name="Debuchy R."/>
            <person name="Gladieux P."/>
            <person name="Hiltunen Thoren M."/>
            <person name="Johannesson H."/>
        </authorList>
    </citation>
    <scope>NUCLEOTIDE SEQUENCE</scope>
    <source>
        <strain evidence="2">CBS 508.74</strain>
    </source>
</reference>
<accession>A0AAN6YUG1</accession>
<evidence type="ECO:0000313" key="3">
    <source>
        <dbReference type="Proteomes" id="UP001302812"/>
    </source>
</evidence>
<dbReference type="EMBL" id="MU853338">
    <property type="protein sequence ID" value="KAK4113933.1"/>
    <property type="molecule type" value="Genomic_DNA"/>
</dbReference>
<gene>
    <name evidence="2" type="ORF">N656DRAFT_777985</name>
</gene>
<dbReference type="Proteomes" id="UP001302812">
    <property type="component" value="Unassembled WGS sequence"/>
</dbReference>